<evidence type="ECO:0000313" key="3">
    <source>
        <dbReference type="Proteomes" id="UP001597391"/>
    </source>
</evidence>
<comment type="caution">
    <text evidence="2">The sequence shown here is derived from an EMBL/GenBank/DDBJ whole genome shotgun (WGS) entry which is preliminary data.</text>
</comment>
<accession>A0ABW5XEZ8</accession>
<organism evidence="2 3">
    <name type="scientific">Populibacterium corticicola</name>
    <dbReference type="NCBI Taxonomy" id="1812826"/>
    <lineage>
        <taxon>Bacteria</taxon>
        <taxon>Bacillati</taxon>
        <taxon>Actinomycetota</taxon>
        <taxon>Actinomycetes</taxon>
        <taxon>Micrococcales</taxon>
        <taxon>Jonesiaceae</taxon>
        <taxon>Populibacterium</taxon>
    </lineage>
</organism>
<dbReference type="EMBL" id="JBHUOP010000003">
    <property type="protein sequence ID" value="MFD2840308.1"/>
    <property type="molecule type" value="Genomic_DNA"/>
</dbReference>
<proteinExistence type="predicted"/>
<feature type="chain" id="PRO_5046598159" description="Bacterial Ig-like domain-containing protein" evidence="1">
    <location>
        <begin position="37"/>
        <end position="805"/>
    </location>
</feature>
<evidence type="ECO:0000256" key="1">
    <source>
        <dbReference type="SAM" id="SignalP"/>
    </source>
</evidence>
<protein>
    <recommendedName>
        <fullName evidence="4">Bacterial Ig-like domain-containing protein</fullName>
    </recommendedName>
</protein>
<keyword evidence="3" id="KW-1185">Reference proteome</keyword>
<gene>
    <name evidence="2" type="ORF">ACFSYH_06955</name>
</gene>
<evidence type="ECO:0000313" key="2">
    <source>
        <dbReference type="EMBL" id="MFD2840308.1"/>
    </source>
</evidence>
<keyword evidence="1" id="KW-0732">Signal</keyword>
<dbReference type="InterPro" id="IPR010916">
    <property type="entry name" value="TonB_box_CS"/>
</dbReference>
<name>A0ABW5XEZ8_9MICO</name>
<dbReference type="Gene3D" id="2.60.40.10">
    <property type="entry name" value="Immunoglobulins"/>
    <property type="match status" value="1"/>
</dbReference>
<evidence type="ECO:0008006" key="4">
    <source>
        <dbReference type="Google" id="ProtNLM"/>
    </source>
</evidence>
<reference evidence="3" key="1">
    <citation type="journal article" date="2019" name="Int. J. Syst. Evol. Microbiol.">
        <title>The Global Catalogue of Microorganisms (GCM) 10K type strain sequencing project: providing services to taxonomists for standard genome sequencing and annotation.</title>
        <authorList>
            <consortium name="The Broad Institute Genomics Platform"/>
            <consortium name="The Broad Institute Genome Sequencing Center for Infectious Disease"/>
            <person name="Wu L."/>
            <person name="Ma J."/>
        </authorList>
    </citation>
    <scope>NUCLEOTIDE SEQUENCE [LARGE SCALE GENOMIC DNA]</scope>
    <source>
        <strain evidence="3">KCTC 33576</strain>
    </source>
</reference>
<sequence>MFTRFKARVTRAVASLTAVTLLAGTAAVGFAAPASADEETPTVWTPQIELFAADGVTPLGDTEVQEGDSIVVKGTGFAPDANVGGRGMPIPNTLPQGNYVVFGNFAENWRPSAGAASSVRKVSDQRWALTEATVEQIPSNFKQTVLNQWAELESDGTFETELAITNKEGGVPTGKWGVYTYAGSGVNNADQELFVPVNFTPEDRTVSVSGTGYTNLPPATAFSGGAYVAVVPKGTELENISQGGSLPSILIATAAIQNGAFGPRALKIPGELRYEEYELVAWVAHGFANADTVLARQALPATGDAVDLPRTLNFLPEVSGQVSSANGADYYVSVQAQHFEEGQGVYVAFIEKGTESDIQVGGGGLPVAFLANGADSSGEFTAILKGDSAAVDFDKQYEVLVWQKHTMPTAQTIYARSDVSFSADQKVAMRTIGDAVESPVVSGSAKVGGTLSVSNGLWNVRDGAYEYQWFRDGVAVPGATNATYAVVAVDHGKKLSARVTVSKAEYTTGTATAKAVTVSAGEAPKATAAPVVTGSAKVGGTLTVSNGTWNESGVTYAYQWLRDGAAISGATSNKYTIAVSDSGRKISVRVTATKVGYNSGVATSNVHTAGQADAAKATTKPSVTGTAKFNSTLRVKQGTWNVSGVKYNYQWLRNGKAIKGATKSTYKVKSADVGKRLSVKVTATKTGHANGSSTTSATKKIAKASPTVTVKAKKSTIKRSQKTTVTVTVKAAGVAKPTGKVTVKVGKKSFTKTLKASNKGKVTITVSKLNKGKNQKVTAKFTPSGSAKSVLTAKTSTAKKKLTVR</sequence>
<dbReference type="Gene3D" id="2.60.40.2700">
    <property type="match status" value="3"/>
</dbReference>
<dbReference type="Proteomes" id="UP001597391">
    <property type="component" value="Unassembled WGS sequence"/>
</dbReference>
<dbReference type="InterPro" id="IPR013783">
    <property type="entry name" value="Ig-like_fold"/>
</dbReference>
<dbReference type="PROSITE" id="PS00430">
    <property type="entry name" value="TONB_DEPENDENT_REC_1"/>
    <property type="match status" value="1"/>
</dbReference>
<feature type="signal peptide" evidence="1">
    <location>
        <begin position="1"/>
        <end position="36"/>
    </location>
</feature>
<dbReference type="RefSeq" id="WP_377466130.1">
    <property type="nucleotide sequence ID" value="NZ_JBHUOP010000003.1"/>
</dbReference>